<organism evidence="4 5">
    <name type="scientific">Flavihumibacter solisilvae</name>
    <dbReference type="NCBI Taxonomy" id="1349421"/>
    <lineage>
        <taxon>Bacteria</taxon>
        <taxon>Pseudomonadati</taxon>
        <taxon>Bacteroidota</taxon>
        <taxon>Chitinophagia</taxon>
        <taxon>Chitinophagales</taxon>
        <taxon>Chitinophagaceae</taxon>
        <taxon>Flavihumibacter</taxon>
    </lineage>
</organism>
<dbReference type="STRING" id="1349421.OI18_13385"/>
<gene>
    <name evidence="4" type="ORF">OI18_13385</name>
</gene>
<evidence type="ECO:0000256" key="1">
    <source>
        <dbReference type="ARBA" id="ARBA00006484"/>
    </source>
</evidence>
<evidence type="ECO:0000259" key="3">
    <source>
        <dbReference type="SMART" id="SM00822"/>
    </source>
</evidence>
<keyword evidence="5" id="KW-1185">Reference proteome</keyword>
<sequence length="253" mass="27030">MSLNAFSLKDKTALITGGGTGIGFGIAKAMVEAGAKVVITGRREGPLQEAKAQLGENAAYLVFDVLDRPGIPAFVETIEATIGPIDILVNNAGIHLKKWALDTEDEEFERIIQTNLLSVFSLSRACARRMVERKSGSIIFLGSMTGIFGMDRVVAYGTSKSALAGLMNNLVTEFSKHNVRVNTIAPGWIESPMMLNAINADPQRKEKIVNRIAMTGFGKPEDVGNAAVFLSSEAARYITGVVLPVDGGAVVNF</sequence>
<proteinExistence type="inferred from homology"/>
<dbReference type="PANTHER" id="PTHR42760">
    <property type="entry name" value="SHORT-CHAIN DEHYDROGENASES/REDUCTASES FAMILY MEMBER"/>
    <property type="match status" value="1"/>
</dbReference>
<comment type="similarity">
    <text evidence="1">Belongs to the short-chain dehydrogenases/reductases (SDR) family.</text>
</comment>
<dbReference type="RefSeq" id="WP_039140522.1">
    <property type="nucleotide sequence ID" value="NZ_JSVC01000015.1"/>
</dbReference>
<dbReference type="AlphaFoldDB" id="A0A0C1IIL3"/>
<dbReference type="InterPro" id="IPR002347">
    <property type="entry name" value="SDR_fam"/>
</dbReference>
<dbReference type="InterPro" id="IPR057326">
    <property type="entry name" value="KR_dom"/>
</dbReference>
<evidence type="ECO:0000256" key="2">
    <source>
        <dbReference type="ARBA" id="ARBA00023002"/>
    </source>
</evidence>
<dbReference type="Proteomes" id="UP000031408">
    <property type="component" value="Unassembled WGS sequence"/>
</dbReference>
<dbReference type="SUPFAM" id="SSF51735">
    <property type="entry name" value="NAD(P)-binding Rossmann-fold domains"/>
    <property type="match status" value="1"/>
</dbReference>
<keyword evidence="2" id="KW-0560">Oxidoreductase</keyword>
<protein>
    <submittedName>
        <fullName evidence="4">3-oxoacyl-ACP reductase</fullName>
    </submittedName>
</protein>
<dbReference type="SMART" id="SM00822">
    <property type="entry name" value="PKS_KR"/>
    <property type="match status" value="1"/>
</dbReference>
<reference evidence="4 5" key="1">
    <citation type="submission" date="2014-11" db="EMBL/GenBank/DDBJ databases">
        <title>Genome sequence of Flavihumibacter solisilvae 3-3.</title>
        <authorList>
            <person name="Zhou G."/>
            <person name="Li M."/>
            <person name="Wang G."/>
        </authorList>
    </citation>
    <scope>NUCLEOTIDE SEQUENCE [LARGE SCALE GENOMIC DNA]</scope>
    <source>
        <strain evidence="4 5">3-3</strain>
    </source>
</reference>
<dbReference type="PRINTS" id="PR00081">
    <property type="entry name" value="GDHRDH"/>
</dbReference>
<dbReference type="InterPro" id="IPR036291">
    <property type="entry name" value="NAD(P)-bd_dom_sf"/>
</dbReference>
<dbReference type="PANTHER" id="PTHR42760:SF115">
    <property type="entry name" value="3-OXOACYL-[ACYL-CARRIER-PROTEIN] REDUCTASE FABG"/>
    <property type="match status" value="1"/>
</dbReference>
<dbReference type="NCBIfam" id="NF005559">
    <property type="entry name" value="PRK07231.1"/>
    <property type="match status" value="1"/>
</dbReference>
<dbReference type="OrthoDB" id="597477at2"/>
<dbReference type="PRINTS" id="PR00080">
    <property type="entry name" value="SDRFAMILY"/>
</dbReference>
<dbReference type="FunFam" id="3.40.50.720:FF:000084">
    <property type="entry name" value="Short-chain dehydrogenase reductase"/>
    <property type="match status" value="1"/>
</dbReference>
<accession>A0A0C1IIL3</accession>
<dbReference type="Gene3D" id="3.40.50.720">
    <property type="entry name" value="NAD(P)-binding Rossmann-like Domain"/>
    <property type="match status" value="1"/>
</dbReference>
<dbReference type="Pfam" id="PF13561">
    <property type="entry name" value="adh_short_C2"/>
    <property type="match status" value="1"/>
</dbReference>
<dbReference type="GO" id="GO:0016616">
    <property type="term" value="F:oxidoreductase activity, acting on the CH-OH group of donors, NAD or NADP as acceptor"/>
    <property type="evidence" value="ECO:0007669"/>
    <property type="project" value="TreeGrafter"/>
</dbReference>
<evidence type="ECO:0000313" key="4">
    <source>
        <dbReference type="EMBL" id="KIC94010.1"/>
    </source>
</evidence>
<comment type="caution">
    <text evidence="4">The sequence shown here is derived from an EMBL/GenBank/DDBJ whole genome shotgun (WGS) entry which is preliminary data.</text>
</comment>
<evidence type="ECO:0000313" key="5">
    <source>
        <dbReference type="Proteomes" id="UP000031408"/>
    </source>
</evidence>
<feature type="domain" description="Ketoreductase" evidence="3">
    <location>
        <begin position="11"/>
        <end position="174"/>
    </location>
</feature>
<name>A0A0C1IIL3_9BACT</name>
<dbReference type="EMBL" id="JSVC01000015">
    <property type="protein sequence ID" value="KIC94010.1"/>
    <property type="molecule type" value="Genomic_DNA"/>
</dbReference>